<evidence type="ECO:0000256" key="12">
    <source>
        <dbReference type="ARBA" id="ARBA00023212"/>
    </source>
</evidence>
<evidence type="ECO:0000256" key="9">
    <source>
        <dbReference type="ARBA" id="ARBA00022701"/>
    </source>
</evidence>
<keyword evidence="9" id="KW-0493">Microtubule</keyword>
<keyword evidence="7" id="KW-0963">Cytoplasm</keyword>
<keyword evidence="15" id="KW-0137">Centromere</keyword>
<dbReference type="AlphaFoldDB" id="A0A066VXY4"/>
<keyword evidence="12" id="KW-0206">Cytoskeleton</keyword>
<dbReference type="HOGENOM" id="CLU_177920_1_1_1"/>
<evidence type="ECO:0000256" key="7">
    <source>
        <dbReference type="ARBA" id="ARBA00022490"/>
    </source>
</evidence>
<dbReference type="Proteomes" id="UP000027361">
    <property type="component" value="Unassembled WGS sequence"/>
</dbReference>
<comment type="caution">
    <text evidence="17">The sequence shown here is derived from an EMBL/GenBank/DDBJ whole genome shotgun (WGS) entry which is preliminary data.</text>
</comment>
<dbReference type="GO" id="GO:0042729">
    <property type="term" value="C:DASH complex"/>
    <property type="evidence" value="ECO:0007669"/>
    <property type="project" value="InterPro"/>
</dbReference>
<keyword evidence="8" id="KW-0132">Cell division</keyword>
<evidence type="ECO:0000256" key="16">
    <source>
        <dbReference type="ARBA" id="ARBA00030569"/>
    </source>
</evidence>
<dbReference type="GO" id="GO:0005874">
    <property type="term" value="C:microtubule"/>
    <property type="evidence" value="ECO:0007669"/>
    <property type="project" value="UniProtKB-KW"/>
</dbReference>
<dbReference type="OMA" id="SQMWANY"/>
<gene>
    <name evidence="17" type="ORF">K437DRAFT_269066</name>
</gene>
<keyword evidence="6" id="KW-0158">Chromosome</keyword>
<dbReference type="PANTHER" id="PTHR28222:SF1">
    <property type="entry name" value="DASH COMPLEX SUBUNIT DAD4"/>
    <property type="match status" value="1"/>
</dbReference>
<dbReference type="GeneID" id="25266077"/>
<dbReference type="FunCoup" id="A0A066VXY4">
    <property type="interactions" value="3"/>
</dbReference>
<evidence type="ECO:0000313" key="17">
    <source>
        <dbReference type="EMBL" id="KDN43684.1"/>
    </source>
</evidence>
<protein>
    <recommendedName>
        <fullName evidence="5">DASH complex subunit DAD4</fullName>
    </recommendedName>
    <alternativeName>
        <fullName evidence="16">Outer kinetochore protein DAD4</fullName>
    </alternativeName>
</protein>
<evidence type="ECO:0000256" key="8">
    <source>
        <dbReference type="ARBA" id="ARBA00022618"/>
    </source>
</evidence>
<dbReference type="InParanoid" id="A0A066VXY4"/>
<organism evidence="17 18">
    <name type="scientific">Tilletiaria anomala (strain ATCC 24038 / CBS 436.72 / UBC 951)</name>
    <dbReference type="NCBI Taxonomy" id="1037660"/>
    <lineage>
        <taxon>Eukaryota</taxon>
        <taxon>Fungi</taxon>
        <taxon>Dikarya</taxon>
        <taxon>Basidiomycota</taxon>
        <taxon>Ustilaginomycotina</taxon>
        <taxon>Exobasidiomycetes</taxon>
        <taxon>Georgefischeriales</taxon>
        <taxon>Tilletiariaceae</taxon>
        <taxon>Tilletiaria</taxon>
    </lineage>
</organism>
<reference evidence="17 18" key="1">
    <citation type="submission" date="2014-05" db="EMBL/GenBank/DDBJ databases">
        <title>Draft genome sequence of a rare smut relative, Tilletiaria anomala UBC 951.</title>
        <authorList>
            <consortium name="DOE Joint Genome Institute"/>
            <person name="Toome M."/>
            <person name="Kuo A."/>
            <person name="Henrissat B."/>
            <person name="Lipzen A."/>
            <person name="Tritt A."/>
            <person name="Yoshinaga Y."/>
            <person name="Zane M."/>
            <person name="Barry K."/>
            <person name="Grigoriev I.V."/>
            <person name="Spatafora J.W."/>
            <person name="Aimea M.C."/>
        </authorList>
    </citation>
    <scope>NUCLEOTIDE SEQUENCE [LARGE SCALE GENOMIC DNA]</scope>
    <source>
        <strain evidence="17 18">UBC 951</strain>
    </source>
</reference>
<evidence type="ECO:0000256" key="15">
    <source>
        <dbReference type="ARBA" id="ARBA00023328"/>
    </source>
</evidence>
<keyword evidence="18" id="KW-1185">Reference proteome</keyword>
<evidence type="ECO:0000256" key="6">
    <source>
        <dbReference type="ARBA" id="ARBA00022454"/>
    </source>
</evidence>
<accession>A0A066VXY4</accession>
<comment type="similarity">
    <text evidence="4">Belongs to the DASH complex DAD4 family.</text>
</comment>
<dbReference type="RefSeq" id="XP_013242460.1">
    <property type="nucleotide sequence ID" value="XM_013387006.1"/>
</dbReference>
<dbReference type="GO" id="GO:0008608">
    <property type="term" value="P:attachment of spindle microtubules to kinetochore"/>
    <property type="evidence" value="ECO:0007669"/>
    <property type="project" value="InterPro"/>
</dbReference>
<dbReference type="STRING" id="1037660.A0A066VXY4"/>
<evidence type="ECO:0000256" key="3">
    <source>
        <dbReference type="ARBA" id="ARBA00004629"/>
    </source>
</evidence>
<evidence type="ECO:0000256" key="5">
    <source>
        <dbReference type="ARBA" id="ARBA00020259"/>
    </source>
</evidence>
<dbReference type="EMBL" id="JMSN01000059">
    <property type="protein sequence ID" value="KDN43684.1"/>
    <property type="molecule type" value="Genomic_DNA"/>
</dbReference>
<proteinExistence type="inferred from homology"/>
<dbReference type="InterPro" id="IPR013959">
    <property type="entry name" value="DASH_Dad4"/>
</dbReference>
<sequence length="77" mass="8781">MNNPHEERHVIVLERIIRNVDVLNQSLEEVSRSVQQINLHNQNTVIASNLWESYRQNVAFNLQTLEEGGEAGKDAGN</sequence>
<evidence type="ECO:0000256" key="11">
    <source>
        <dbReference type="ARBA" id="ARBA00022838"/>
    </source>
</evidence>
<dbReference type="GO" id="GO:0051301">
    <property type="term" value="P:cell division"/>
    <property type="evidence" value="ECO:0007669"/>
    <property type="project" value="UniProtKB-KW"/>
</dbReference>
<keyword evidence="13" id="KW-0539">Nucleus</keyword>
<name>A0A066VXY4_TILAU</name>
<comment type="subcellular location">
    <subcellularLocation>
        <location evidence="3">Chromosome</location>
        <location evidence="3">Centromere</location>
        <location evidence="3">Kinetochore</location>
    </subcellularLocation>
    <subcellularLocation>
        <location evidence="2">Cytoplasm</location>
        <location evidence="2">Cytoskeleton</location>
        <location evidence="2">Spindle</location>
    </subcellularLocation>
    <subcellularLocation>
        <location evidence="1">Nucleus</location>
    </subcellularLocation>
</comment>
<keyword evidence="10" id="KW-0498">Mitosis</keyword>
<evidence type="ECO:0000256" key="1">
    <source>
        <dbReference type="ARBA" id="ARBA00004123"/>
    </source>
</evidence>
<dbReference type="Pfam" id="PF08650">
    <property type="entry name" value="DASH_Dad4"/>
    <property type="match status" value="1"/>
</dbReference>
<evidence type="ECO:0000256" key="2">
    <source>
        <dbReference type="ARBA" id="ARBA00004186"/>
    </source>
</evidence>
<dbReference type="OrthoDB" id="5516652at2759"/>
<evidence type="ECO:0000256" key="4">
    <source>
        <dbReference type="ARBA" id="ARBA00009754"/>
    </source>
</evidence>
<dbReference type="GO" id="GO:0072686">
    <property type="term" value="C:mitotic spindle"/>
    <property type="evidence" value="ECO:0007669"/>
    <property type="project" value="InterPro"/>
</dbReference>
<evidence type="ECO:0000313" key="18">
    <source>
        <dbReference type="Proteomes" id="UP000027361"/>
    </source>
</evidence>
<keyword evidence="11" id="KW-0995">Kinetochore</keyword>
<dbReference type="PANTHER" id="PTHR28222">
    <property type="entry name" value="DASH COMPLEX SUBUNIT DAD4"/>
    <property type="match status" value="1"/>
</dbReference>
<keyword evidence="14" id="KW-0131">Cell cycle</keyword>
<evidence type="ECO:0000256" key="14">
    <source>
        <dbReference type="ARBA" id="ARBA00023306"/>
    </source>
</evidence>
<evidence type="ECO:0000256" key="10">
    <source>
        <dbReference type="ARBA" id="ARBA00022776"/>
    </source>
</evidence>
<evidence type="ECO:0000256" key="13">
    <source>
        <dbReference type="ARBA" id="ARBA00023242"/>
    </source>
</evidence>